<dbReference type="EMBL" id="NTHN01000018">
    <property type="protein sequence ID" value="PBD20895.1"/>
    <property type="molecule type" value="Genomic_DNA"/>
</dbReference>
<evidence type="ECO:0000313" key="3">
    <source>
        <dbReference type="EMBL" id="MCT4373144.1"/>
    </source>
</evidence>
<keyword evidence="5" id="KW-1185">Reference proteome</keyword>
<feature type="chain" id="PRO_5012675005" evidence="1">
    <location>
        <begin position="25"/>
        <end position="326"/>
    </location>
</feature>
<dbReference type="SUPFAM" id="SSF53850">
    <property type="entry name" value="Periplasmic binding protein-like II"/>
    <property type="match status" value="1"/>
</dbReference>
<proteinExistence type="predicted"/>
<evidence type="ECO:0000313" key="4">
    <source>
        <dbReference type="EMBL" id="PBD20895.1"/>
    </source>
</evidence>
<dbReference type="Proteomes" id="UP000217448">
    <property type="component" value="Unassembled WGS sequence"/>
</dbReference>
<sequence>MSLIFRTLLSAASATLALSGSLRAEEVTLRYLASHGGVNAHELAQELGYFDGTGVSVVSAGYASGGPESLFALAAGSVDIGSAATSAVLNSIAGGNDFVAAYPTNGINDDVQSKFVVLEGSPIHEVGDIVGKTIAINTLGAHLDYTVREALHAAGLPQDAANLVVVPGPQLEQVLRSGQVDMTAFGYWQTTFEGAARDGGGLRTVFDDTDVLGEIAGGFTVLRRDFTDAQPDAARTFVAQSARALDYAREHPAETREIMARMLEERGENPEVARYFAGYGVREGGLATERDLQFWIDVLEREEVLSEGQLTASDVLLVTGDASVSN</sequence>
<evidence type="ECO:0000259" key="2">
    <source>
        <dbReference type="Pfam" id="PF09084"/>
    </source>
</evidence>
<dbReference type="InterPro" id="IPR015168">
    <property type="entry name" value="SsuA/THI5"/>
</dbReference>
<accession>A0A2A3K0D6</accession>
<reference evidence="4" key="1">
    <citation type="submission" date="2017-09" db="EMBL/GenBank/DDBJ databases">
        <title>Yangia sp. SAOS 153D whole genome sequencing.</title>
        <authorList>
            <person name="Verma A."/>
            <person name="Krishnamurthi S."/>
        </authorList>
    </citation>
    <scope>NUCLEOTIDE SEQUENCE [LARGE SCALE GENOMIC DNA]</scope>
    <source>
        <strain evidence="4">SAOS 153D</strain>
    </source>
</reference>
<dbReference type="Gene3D" id="3.40.190.10">
    <property type="entry name" value="Periplasmic binding protein-like II"/>
    <property type="match status" value="2"/>
</dbReference>
<reference evidence="5" key="2">
    <citation type="submission" date="2023-07" db="EMBL/GenBank/DDBJ databases">
        <title>Yangia mangrovi SAOS 153D genome.</title>
        <authorList>
            <person name="Verma A."/>
            <person name="Pal Y."/>
            <person name="Sundharam S."/>
            <person name="Bisht B."/>
            <person name="Srinivasan K."/>
        </authorList>
    </citation>
    <scope>NUCLEOTIDE SEQUENCE [LARGE SCALE GENOMIC DNA]</scope>
    <source>
        <strain evidence="5">SAOS 153D</strain>
    </source>
</reference>
<gene>
    <name evidence="4" type="ORF">CLG85_01585</name>
    <name evidence="3" type="ORF">CLG85_023755</name>
</gene>
<comment type="caution">
    <text evidence="4">The sequence shown here is derived from an EMBL/GenBank/DDBJ whole genome shotgun (WGS) entry which is preliminary data.</text>
</comment>
<organism evidence="4">
    <name type="scientific">Alloyangia mangrovi</name>
    <dbReference type="NCBI Taxonomy" id="1779329"/>
    <lineage>
        <taxon>Bacteria</taxon>
        <taxon>Pseudomonadati</taxon>
        <taxon>Pseudomonadota</taxon>
        <taxon>Alphaproteobacteria</taxon>
        <taxon>Rhodobacterales</taxon>
        <taxon>Roseobacteraceae</taxon>
        <taxon>Alloyangia</taxon>
    </lineage>
</organism>
<name>A0A2A3K0D6_9RHOB</name>
<dbReference type="AlphaFoldDB" id="A0A2A3K0D6"/>
<reference evidence="3" key="3">
    <citation type="submission" date="2024-05" db="EMBL/GenBank/DDBJ databases">
        <title>Yangia mangrovi SAOS 153D genome.</title>
        <authorList>
            <person name="Verma A."/>
            <person name="Pal Y."/>
            <person name="Sundharam S."/>
            <person name="Bisht B."/>
            <person name="Srinivasan K."/>
        </authorList>
    </citation>
    <scope>NUCLEOTIDE SEQUENCE</scope>
    <source>
        <strain evidence="3">SAOS 153D</strain>
    </source>
</reference>
<dbReference type="PANTHER" id="PTHR30024">
    <property type="entry name" value="ALIPHATIC SULFONATES-BINDING PROTEIN-RELATED"/>
    <property type="match status" value="1"/>
</dbReference>
<feature type="domain" description="SsuA/THI5-like" evidence="2">
    <location>
        <begin position="43"/>
        <end position="254"/>
    </location>
</feature>
<keyword evidence="1" id="KW-0732">Signal</keyword>
<protein>
    <submittedName>
        <fullName evidence="3 4">ABC transporter substrate-binding protein</fullName>
    </submittedName>
</protein>
<feature type="signal peptide" evidence="1">
    <location>
        <begin position="1"/>
        <end position="24"/>
    </location>
</feature>
<dbReference type="OrthoDB" id="9815602at2"/>
<dbReference type="PANTHER" id="PTHR30024:SF42">
    <property type="entry name" value="ALIPHATIC SULFONATES-BINDING PROTEIN-RELATED"/>
    <property type="match status" value="1"/>
</dbReference>
<dbReference type="EMBL" id="NTHN02000071">
    <property type="protein sequence ID" value="MCT4373144.1"/>
    <property type="molecule type" value="Genomic_DNA"/>
</dbReference>
<evidence type="ECO:0000313" key="5">
    <source>
        <dbReference type="Proteomes" id="UP000217448"/>
    </source>
</evidence>
<dbReference type="Pfam" id="PF09084">
    <property type="entry name" value="NMT1"/>
    <property type="match status" value="1"/>
</dbReference>
<evidence type="ECO:0000256" key="1">
    <source>
        <dbReference type="SAM" id="SignalP"/>
    </source>
</evidence>
<dbReference type="RefSeq" id="WP_095880672.1">
    <property type="nucleotide sequence ID" value="NZ_NTHN02000071.1"/>
</dbReference>